<name>W2C4D3_9BACT</name>
<organism evidence="1 2">
    <name type="scientific">Tannerella sp. oral taxon BU063 isolate Cell 2</name>
    <dbReference type="NCBI Taxonomy" id="1411148"/>
    <lineage>
        <taxon>Bacteria</taxon>
        <taxon>Pseudomonadati</taxon>
        <taxon>Bacteroidota</taxon>
        <taxon>Bacteroidia</taxon>
        <taxon>Bacteroidales</taxon>
        <taxon>Tannerellaceae</taxon>
        <taxon>Tannerella</taxon>
    </lineage>
</organism>
<dbReference type="AlphaFoldDB" id="W2C4D3"/>
<dbReference type="EMBL" id="AYUF01000421">
    <property type="protein sequence ID" value="ETK02064.1"/>
    <property type="molecule type" value="Genomic_DNA"/>
</dbReference>
<evidence type="ECO:0000313" key="1">
    <source>
        <dbReference type="EMBL" id="ETK02064.1"/>
    </source>
</evidence>
<gene>
    <name evidence="1" type="ORF">N425_06525</name>
</gene>
<sequence>MADDLETLPLWYADSGDSVWITHTEGADQFLDSLPLFLRPDVRLLAADALCRLSADVEGPLLATPWGLSPDVLTAFERLRRRGAPILVPAWSDALRTLTHRQTAARCLERVLRRLPELPPVAVPRFCASVGEVVDYVTTCQTPFMLKTPFSCSGRGILTLESASITDPERRWIEGALRRWGVVSIEPKLDKTADFALEFHSDGHGCVTYAGLSVFDTHPRGAFTGARLGDPNRLRGQLPDILRGPLFGRLRTAVTDTLCDTVGRIYSGFLGVDMLVYRQPDGTAAVHPFIELNLRYTMGLVAVELSRRVVHPDAIGRLLIARCPAPGDALRAHQADSRRLPARFADGRLRAGYLSLVPVTPASLFRAFIEVV</sequence>
<dbReference type="SUPFAM" id="SSF56059">
    <property type="entry name" value="Glutathione synthetase ATP-binding domain-like"/>
    <property type="match status" value="1"/>
</dbReference>
<evidence type="ECO:0008006" key="3">
    <source>
        <dbReference type="Google" id="ProtNLM"/>
    </source>
</evidence>
<dbReference type="Proteomes" id="UP000018837">
    <property type="component" value="Unassembled WGS sequence"/>
</dbReference>
<proteinExistence type="predicted"/>
<reference evidence="1 2" key="1">
    <citation type="submission" date="2013-11" db="EMBL/GenBank/DDBJ databases">
        <title>Single cell genomics of uncultured Tannerella BU063 (oral taxon 286).</title>
        <authorList>
            <person name="Beall C.J."/>
            <person name="Campbell A.G."/>
            <person name="Griffen A.L."/>
            <person name="Podar M."/>
            <person name="Leys E.J."/>
        </authorList>
    </citation>
    <scope>NUCLEOTIDE SEQUENCE [LARGE SCALE GENOMIC DNA]</scope>
    <source>
        <strain evidence="1">Cell 2</strain>
    </source>
</reference>
<protein>
    <recommendedName>
        <fullName evidence="3">ATP-grasp domain-containing protein</fullName>
    </recommendedName>
</protein>
<evidence type="ECO:0000313" key="2">
    <source>
        <dbReference type="Proteomes" id="UP000018837"/>
    </source>
</evidence>
<accession>W2C4D3</accession>
<dbReference type="PATRIC" id="fig|1411148.3.peg.981"/>
<comment type="caution">
    <text evidence="1">The sequence shown here is derived from an EMBL/GenBank/DDBJ whole genome shotgun (WGS) entry which is preliminary data.</text>
</comment>